<dbReference type="RefSeq" id="WP_009154739.1">
    <property type="nucleotide sequence ID" value="NZ_CM001439.1"/>
</dbReference>
<organism evidence="8 9">
    <name type="scientific">Saccharomonospora marina XMU15</name>
    <dbReference type="NCBI Taxonomy" id="882083"/>
    <lineage>
        <taxon>Bacteria</taxon>
        <taxon>Bacillati</taxon>
        <taxon>Actinomycetota</taxon>
        <taxon>Actinomycetes</taxon>
        <taxon>Pseudonocardiales</taxon>
        <taxon>Pseudonocardiaceae</taxon>
        <taxon>Saccharomonospora</taxon>
    </lineage>
</organism>
<feature type="transmembrane region" description="Helical" evidence="6">
    <location>
        <begin position="285"/>
        <end position="305"/>
    </location>
</feature>
<keyword evidence="9" id="KW-1185">Reference proteome</keyword>
<dbReference type="GO" id="GO:0005886">
    <property type="term" value="C:plasma membrane"/>
    <property type="evidence" value="ECO:0007669"/>
    <property type="project" value="UniProtKB-SubCell"/>
</dbReference>
<keyword evidence="2" id="KW-1003">Cell membrane</keyword>
<proteinExistence type="predicted"/>
<accession>H5X7R1</accession>
<feature type="domain" description="Major facilitator superfamily (MFS) profile" evidence="7">
    <location>
        <begin position="9"/>
        <end position="401"/>
    </location>
</feature>
<dbReference type="SUPFAM" id="SSF103473">
    <property type="entry name" value="MFS general substrate transporter"/>
    <property type="match status" value="1"/>
</dbReference>
<dbReference type="InterPro" id="IPR011701">
    <property type="entry name" value="MFS"/>
</dbReference>
<dbReference type="GO" id="GO:0022857">
    <property type="term" value="F:transmembrane transporter activity"/>
    <property type="evidence" value="ECO:0007669"/>
    <property type="project" value="InterPro"/>
</dbReference>
<evidence type="ECO:0000259" key="7">
    <source>
        <dbReference type="PROSITE" id="PS50850"/>
    </source>
</evidence>
<name>H5X7R1_9PSEU</name>
<reference evidence="8 9" key="1">
    <citation type="journal article" date="2012" name="Stand. Genomic Sci.">
        <title>Genome sequence of the ocean sediment bacterium Saccharomonospora marina type strain (XMU15(T)).</title>
        <authorList>
            <person name="Klenk H.P."/>
            <person name="Lu M."/>
            <person name="Lucas S."/>
            <person name="Lapidus A."/>
            <person name="Copeland A."/>
            <person name="Pitluck S."/>
            <person name="Goodwin L.A."/>
            <person name="Han C."/>
            <person name="Tapia R."/>
            <person name="Brambilla E.M."/>
            <person name="Potter G."/>
            <person name="Land M."/>
            <person name="Ivanova N."/>
            <person name="Rohde M."/>
            <person name="Goker M."/>
            <person name="Detter J.C."/>
            <person name="Li W.J."/>
            <person name="Kyrpides N.C."/>
            <person name="Woyke T."/>
        </authorList>
    </citation>
    <scope>NUCLEOTIDE SEQUENCE [LARGE SCALE GENOMIC DNA]</scope>
    <source>
        <strain evidence="8 9">XMU15</strain>
    </source>
</reference>
<protein>
    <submittedName>
        <fullName evidence="8">Arabinose efflux permease family protein</fullName>
    </submittedName>
</protein>
<feature type="transmembrane region" description="Helical" evidence="6">
    <location>
        <begin position="352"/>
        <end position="370"/>
    </location>
</feature>
<feature type="transmembrane region" description="Helical" evidence="6">
    <location>
        <begin position="376"/>
        <end position="395"/>
    </location>
</feature>
<dbReference type="PANTHER" id="PTHR23513">
    <property type="entry name" value="INTEGRAL MEMBRANE EFFLUX PROTEIN-RELATED"/>
    <property type="match status" value="1"/>
</dbReference>
<evidence type="ECO:0000256" key="3">
    <source>
        <dbReference type="ARBA" id="ARBA00022692"/>
    </source>
</evidence>
<evidence type="ECO:0000256" key="6">
    <source>
        <dbReference type="SAM" id="Phobius"/>
    </source>
</evidence>
<dbReference type="InterPro" id="IPR036259">
    <property type="entry name" value="MFS_trans_sf"/>
</dbReference>
<dbReference type="STRING" id="882083.SacmaDRAFT_3122"/>
<dbReference type="OrthoDB" id="4528313at2"/>
<dbReference type="HOGENOM" id="CLU_034180_17_3_11"/>
<sequence length="412" mass="41997">MTVVGSLAPLRYAPFRWLLTGRTVSVFGSSIAPIALAFSVLDLTGSVSDLGVVVGARALATLAFVLAGGVIADRLPRHRVMVMAATLAAVSQAMLAVLIITGSATIPLLVVLAFANGMAGAFALPAAAALLPQTVPPQIRQHANGLSRLGFNGAMVSGSAAGGVLVTLSGPGWGLAVNAATFTAAAVCFALVRVAATRDKSAPPRDVLRELREGWTEFVGHSWLRRVVAASMIINAVFHGSVMVLGPAVADQTIGRGAWGLVLAAWAAGMALGAVIAMRLRVRRLLLAGVTGMFLNVPLMLGLALTPQALLLLAAAALLAGIAIGQFGVAWETTMQEHIPPEKLARVYSYDLLGGLLAVPAGQVAAGPVADAIGTGPALLCAAGILALAVGAMVGHNDVRRVEHRPLASTAQ</sequence>
<feature type="transmembrane region" description="Helical" evidence="6">
    <location>
        <begin position="50"/>
        <end position="71"/>
    </location>
</feature>
<evidence type="ECO:0000313" key="8">
    <source>
        <dbReference type="EMBL" id="EHR51354.1"/>
    </source>
</evidence>
<dbReference type="AlphaFoldDB" id="H5X7R1"/>
<keyword evidence="4 6" id="KW-1133">Transmembrane helix</keyword>
<keyword evidence="3 6" id="KW-0812">Transmembrane</keyword>
<dbReference type="Proteomes" id="UP000004926">
    <property type="component" value="Chromosome"/>
</dbReference>
<feature type="transmembrane region" description="Helical" evidence="6">
    <location>
        <begin position="17"/>
        <end position="38"/>
    </location>
</feature>
<dbReference type="Pfam" id="PF07690">
    <property type="entry name" value="MFS_1"/>
    <property type="match status" value="1"/>
</dbReference>
<dbReference type="InterPro" id="IPR020846">
    <property type="entry name" value="MFS_dom"/>
</dbReference>
<feature type="transmembrane region" description="Helical" evidence="6">
    <location>
        <begin position="258"/>
        <end position="278"/>
    </location>
</feature>
<dbReference type="eggNOG" id="COG2814">
    <property type="taxonomic scope" value="Bacteria"/>
</dbReference>
<evidence type="ECO:0000256" key="1">
    <source>
        <dbReference type="ARBA" id="ARBA00004651"/>
    </source>
</evidence>
<feature type="transmembrane region" description="Helical" evidence="6">
    <location>
        <begin position="227"/>
        <end position="246"/>
    </location>
</feature>
<comment type="subcellular location">
    <subcellularLocation>
        <location evidence="1">Cell membrane</location>
        <topology evidence="1">Multi-pass membrane protein</topology>
    </subcellularLocation>
</comment>
<gene>
    <name evidence="8" type="ORF">SacmaDRAFT_3122</name>
</gene>
<evidence type="ECO:0000313" key="9">
    <source>
        <dbReference type="Proteomes" id="UP000004926"/>
    </source>
</evidence>
<evidence type="ECO:0000256" key="4">
    <source>
        <dbReference type="ARBA" id="ARBA00022989"/>
    </source>
</evidence>
<feature type="transmembrane region" description="Helical" evidence="6">
    <location>
        <begin position="175"/>
        <end position="196"/>
    </location>
</feature>
<evidence type="ECO:0000256" key="5">
    <source>
        <dbReference type="ARBA" id="ARBA00023136"/>
    </source>
</evidence>
<dbReference type="PANTHER" id="PTHR23513:SF11">
    <property type="entry name" value="STAPHYLOFERRIN A TRANSPORTER"/>
    <property type="match status" value="1"/>
</dbReference>
<dbReference type="CDD" id="cd06173">
    <property type="entry name" value="MFS_MefA_like"/>
    <property type="match status" value="1"/>
</dbReference>
<dbReference type="Gene3D" id="1.20.1250.20">
    <property type="entry name" value="MFS general substrate transporter like domains"/>
    <property type="match status" value="1"/>
</dbReference>
<dbReference type="PROSITE" id="PS50850">
    <property type="entry name" value="MFS"/>
    <property type="match status" value="1"/>
</dbReference>
<dbReference type="EMBL" id="CM001439">
    <property type="protein sequence ID" value="EHR51354.1"/>
    <property type="molecule type" value="Genomic_DNA"/>
</dbReference>
<keyword evidence="5 6" id="KW-0472">Membrane</keyword>
<feature type="transmembrane region" description="Helical" evidence="6">
    <location>
        <begin position="311"/>
        <end position="331"/>
    </location>
</feature>
<evidence type="ECO:0000256" key="2">
    <source>
        <dbReference type="ARBA" id="ARBA00022475"/>
    </source>
</evidence>